<evidence type="ECO:0000256" key="1">
    <source>
        <dbReference type="ARBA" id="ARBA00010370"/>
    </source>
</evidence>
<evidence type="ECO:0000256" key="14">
    <source>
        <dbReference type="PIRSR" id="PIRSR621190-2"/>
    </source>
</evidence>
<keyword evidence="17" id="KW-0472">Membrane</keyword>
<evidence type="ECO:0000256" key="10">
    <source>
        <dbReference type="ARBA" id="ARBA00023145"/>
    </source>
</evidence>
<dbReference type="InterPro" id="IPR033739">
    <property type="entry name" value="M10A_MMP"/>
</dbReference>
<feature type="binding site" evidence="13">
    <location>
        <position position="291"/>
    </location>
    <ligand>
        <name>Zn(2+)</name>
        <dbReference type="ChEBI" id="CHEBI:29105"/>
        <label>2</label>
        <note>catalytic</note>
    </ligand>
</feature>
<feature type="signal peptide" evidence="18">
    <location>
        <begin position="1"/>
        <end position="22"/>
    </location>
</feature>
<dbReference type="InterPro" id="IPR001818">
    <property type="entry name" value="Pept_M10_metallopeptidase"/>
</dbReference>
<feature type="binding site" evidence="13">
    <location>
        <position position="281"/>
    </location>
    <ligand>
        <name>Zn(2+)</name>
        <dbReference type="ChEBI" id="CHEBI:29105"/>
        <label>2</label>
        <note>catalytic</note>
    </ligand>
</feature>
<feature type="repeat" description="Hemopexin" evidence="15">
    <location>
        <begin position="510"/>
        <end position="557"/>
    </location>
</feature>
<keyword evidence="17" id="KW-1133">Transmembrane helix</keyword>
<dbReference type="PANTHER" id="PTHR10201:SF291">
    <property type="entry name" value="MATRIX METALLOPROTEINASE 1, ISOFORM C-RELATED"/>
    <property type="match status" value="1"/>
</dbReference>
<organism evidence="21 22">
    <name type="scientific">Helobdella robusta</name>
    <name type="common">Californian leech</name>
    <dbReference type="NCBI Taxonomy" id="6412"/>
    <lineage>
        <taxon>Eukaryota</taxon>
        <taxon>Metazoa</taxon>
        <taxon>Spiralia</taxon>
        <taxon>Lophotrochozoa</taxon>
        <taxon>Annelida</taxon>
        <taxon>Clitellata</taxon>
        <taxon>Hirudinea</taxon>
        <taxon>Rhynchobdellida</taxon>
        <taxon>Glossiphoniidae</taxon>
        <taxon>Helobdella</taxon>
    </lineage>
</organism>
<dbReference type="Gene3D" id="2.110.10.10">
    <property type="entry name" value="Hemopexin-like domain"/>
    <property type="match status" value="1"/>
</dbReference>
<dbReference type="EMBL" id="KB097594">
    <property type="protein sequence ID" value="ESN93754.1"/>
    <property type="molecule type" value="Genomic_DNA"/>
</dbReference>
<feature type="binding site" evidence="14">
    <location>
        <position position="514"/>
    </location>
    <ligand>
        <name>Ca(2+)</name>
        <dbReference type="ChEBI" id="CHEBI:29108"/>
        <label>4</label>
    </ligand>
</feature>
<dbReference type="PRINTS" id="PR00138">
    <property type="entry name" value="MATRIXIN"/>
</dbReference>
<evidence type="ECO:0000256" key="15">
    <source>
        <dbReference type="PROSITE-ProRule" id="PRU01011"/>
    </source>
</evidence>
<evidence type="ECO:0000256" key="13">
    <source>
        <dbReference type="PIRSR" id="PIRSR001191-2"/>
    </source>
</evidence>
<keyword evidence="2" id="KW-0645">Protease</keyword>
<feature type="binding site" evidence="14">
    <location>
        <position position="229"/>
    </location>
    <ligand>
        <name>Zn(2+)</name>
        <dbReference type="ChEBI" id="CHEBI:29105"/>
        <label>1</label>
    </ligand>
</feature>
<keyword evidence="11" id="KW-1015">Disulfide bond</keyword>
<evidence type="ECO:0000256" key="17">
    <source>
        <dbReference type="SAM" id="Phobius"/>
    </source>
</evidence>
<feature type="transmembrane region" description="Helical" evidence="17">
    <location>
        <begin position="575"/>
        <end position="596"/>
    </location>
</feature>
<evidence type="ECO:0000256" key="7">
    <source>
        <dbReference type="ARBA" id="ARBA00022833"/>
    </source>
</evidence>
<keyword evidence="10" id="KW-0865">Zymogen</keyword>
<feature type="repeat" description="Hemopexin" evidence="15">
    <location>
        <begin position="460"/>
        <end position="502"/>
    </location>
</feature>
<feature type="binding site" evidence="14">
    <location>
        <position position="253"/>
    </location>
    <ligand>
        <name>Ca(2+)</name>
        <dbReference type="ChEBI" id="CHEBI:29108"/>
        <label>2</label>
    </ligand>
</feature>
<dbReference type="GO" id="GO:0004222">
    <property type="term" value="F:metalloendopeptidase activity"/>
    <property type="evidence" value="ECO:0000318"/>
    <property type="project" value="GO_Central"/>
</dbReference>
<feature type="binding site" evidence="14">
    <location>
        <position position="262"/>
    </location>
    <ligand>
        <name>Ca(2+)</name>
        <dbReference type="ChEBI" id="CHEBI:29108"/>
        <label>1</label>
    </ligand>
</feature>
<accession>T1FNM7</accession>
<feature type="binding site" description="in inhibited form" evidence="14">
    <location>
        <position position="145"/>
    </location>
    <ligand>
        <name>Zn(2+)</name>
        <dbReference type="ChEBI" id="CHEBI:29105"/>
        <label>2</label>
        <note>catalytic</note>
    </ligand>
</feature>
<feature type="compositionally biased region" description="Basic residues" evidence="16">
    <location>
        <begin position="68"/>
        <end position="79"/>
    </location>
</feature>
<dbReference type="PANTHER" id="PTHR10201">
    <property type="entry name" value="MATRIX METALLOPROTEINASE"/>
    <property type="match status" value="1"/>
</dbReference>
<feature type="binding site" evidence="14">
    <location>
        <position position="299"/>
    </location>
    <ligand>
        <name>Zn(2+)</name>
        <dbReference type="ChEBI" id="CHEBI:29105"/>
        <label>2</label>
        <note>catalytic</note>
    </ligand>
</feature>
<evidence type="ECO:0000313" key="21">
    <source>
        <dbReference type="EnsemblMetazoa" id="HelroP186073"/>
    </source>
</evidence>
<dbReference type="GO" id="GO:0006508">
    <property type="term" value="P:proteolysis"/>
    <property type="evidence" value="ECO:0007669"/>
    <property type="project" value="UniProtKB-KW"/>
</dbReference>
<feature type="active site" evidence="12">
    <location>
        <position position="282"/>
    </location>
</feature>
<evidence type="ECO:0000256" key="9">
    <source>
        <dbReference type="ARBA" id="ARBA00023049"/>
    </source>
</evidence>
<evidence type="ECO:0000259" key="19">
    <source>
        <dbReference type="SMART" id="SM00235"/>
    </source>
</evidence>
<feature type="repeat" description="Hemopexin" evidence="15">
    <location>
        <begin position="360"/>
        <end position="405"/>
    </location>
</feature>
<dbReference type="OrthoDB" id="406838at2759"/>
<evidence type="ECO:0000256" key="18">
    <source>
        <dbReference type="SAM" id="SignalP"/>
    </source>
</evidence>
<dbReference type="InterPro" id="IPR036375">
    <property type="entry name" value="Hemopexin-like_dom_sf"/>
</dbReference>
<dbReference type="InterPro" id="IPR000585">
    <property type="entry name" value="Hemopexin-like_dom"/>
</dbReference>
<name>T1FNM7_HELRO</name>
<evidence type="ECO:0000256" key="5">
    <source>
        <dbReference type="ARBA" id="ARBA00022737"/>
    </source>
</evidence>
<dbReference type="InterPro" id="IPR036365">
    <property type="entry name" value="PGBD-like_sf"/>
</dbReference>
<evidence type="ECO:0000256" key="6">
    <source>
        <dbReference type="ARBA" id="ARBA00022801"/>
    </source>
</evidence>
<evidence type="ECO:0000256" key="3">
    <source>
        <dbReference type="ARBA" id="ARBA00022723"/>
    </source>
</evidence>
<feature type="binding site" evidence="14">
    <location>
        <position position="466"/>
    </location>
    <ligand>
        <name>Ca(2+)</name>
        <dbReference type="ChEBI" id="CHEBI:29108"/>
        <label>5</label>
    </ligand>
</feature>
<keyword evidence="7 13" id="KW-0862">Zinc</keyword>
<proteinExistence type="inferred from homology"/>
<feature type="binding site" evidence="14">
    <location>
        <position position="255"/>
    </location>
    <ligand>
        <name>Ca(2+)</name>
        <dbReference type="ChEBI" id="CHEBI:29108"/>
        <label>2</label>
    </ligand>
</feature>
<dbReference type="CTD" id="20210424"/>
<dbReference type="InterPro" id="IPR018486">
    <property type="entry name" value="Hemopexin_CS"/>
</dbReference>
<dbReference type="eggNOG" id="KOG1565">
    <property type="taxonomic scope" value="Eukaryota"/>
</dbReference>
<evidence type="ECO:0000256" key="12">
    <source>
        <dbReference type="PIRSR" id="PIRSR001191-1"/>
    </source>
</evidence>
<evidence type="ECO:0000256" key="11">
    <source>
        <dbReference type="ARBA" id="ARBA00023157"/>
    </source>
</evidence>
<dbReference type="GO" id="GO:0005615">
    <property type="term" value="C:extracellular space"/>
    <property type="evidence" value="ECO:0000318"/>
    <property type="project" value="GO_Central"/>
</dbReference>
<dbReference type="CDD" id="cd00094">
    <property type="entry name" value="HX"/>
    <property type="match status" value="1"/>
</dbReference>
<evidence type="ECO:0000256" key="8">
    <source>
        <dbReference type="ARBA" id="ARBA00022837"/>
    </source>
</evidence>
<comment type="similarity">
    <text evidence="1">Belongs to the peptidase M10A family.</text>
</comment>
<feature type="compositionally biased region" description="Polar residues" evidence="16">
    <location>
        <begin position="43"/>
        <end position="64"/>
    </location>
</feature>
<dbReference type="EnsemblMetazoa" id="HelroT186073">
    <property type="protein sequence ID" value="HelroP186073"/>
    <property type="gene ID" value="HelroG186073"/>
</dbReference>
<dbReference type="PIRSF" id="PIRSF001191">
    <property type="entry name" value="Peptidase_M10A_matrix"/>
    <property type="match status" value="1"/>
</dbReference>
<feature type="binding site" evidence="14">
    <location>
        <position position="262"/>
    </location>
    <ligand>
        <name>Ca(2+)</name>
        <dbReference type="ChEBI" id="CHEBI:29108"/>
        <label>3</label>
    </ligand>
</feature>
<dbReference type="EMBL" id="AMQM01007288">
    <property type="status" value="NOT_ANNOTATED_CDS"/>
    <property type="molecule type" value="Genomic_DNA"/>
</dbReference>
<reference evidence="20 22" key="2">
    <citation type="journal article" date="2013" name="Nature">
        <title>Insights into bilaterian evolution from three spiralian genomes.</title>
        <authorList>
            <person name="Simakov O."/>
            <person name="Marletaz F."/>
            <person name="Cho S.J."/>
            <person name="Edsinger-Gonzales E."/>
            <person name="Havlak P."/>
            <person name="Hellsten U."/>
            <person name="Kuo D.H."/>
            <person name="Larsson T."/>
            <person name="Lv J."/>
            <person name="Arendt D."/>
            <person name="Savage R."/>
            <person name="Osoegawa K."/>
            <person name="de Jong P."/>
            <person name="Grimwood J."/>
            <person name="Chapman J.A."/>
            <person name="Shapiro H."/>
            <person name="Aerts A."/>
            <person name="Otillar R.P."/>
            <person name="Terry A.Y."/>
            <person name="Boore J.L."/>
            <person name="Grigoriev I.V."/>
            <person name="Lindberg D.R."/>
            <person name="Seaver E.C."/>
            <person name="Weisblat D.A."/>
            <person name="Putnam N.H."/>
            <person name="Rokhsar D.S."/>
        </authorList>
    </citation>
    <scope>NUCLEOTIDE SEQUENCE</scope>
</reference>
<keyword evidence="3 13" id="KW-0479">Metal-binding</keyword>
<protein>
    <recommendedName>
        <fullName evidence="19">Peptidase metallopeptidase domain-containing protein</fullName>
    </recommendedName>
</protein>
<keyword evidence="6" id="KW-0378">Hydrolase</keyword>
<feature type="binding site" evidence="14">
    <location>
        <position position="259"/>
    </location>
    <ligand>
        <name>Ca(2+)</name>
        <dbReference type="ChEBI" id="CHEBI:29108"/>
        <label>3</label>
    </ligand>
</feature>
<evidence type="ECO:0000256" key="16">
    <source>
        <dbReference type="SAM" id="MobiDB-lite"/>
    </source>
</evidence>
<feature type="binding site" evidence="14">
    <location>
        <position position="257"/>
    </location>
    <ligand>
        <name>Zn(2+)</name>
        <dbReference type="ChEBI" id="CHEBI:29105"/>
        <label>1</label>
    </ligand>
</feature>
<dbReference type="SMART" id="SM00120">
    <property type="entry name" value="HX"/>
    <property type="match status" value="4"/>
</dbReference>
<keyword evidence="5" id="KW-0677">Repeat</keyword>
<dbReference type="Proteomes" id="UP000015101">
    <property type="component" value="Unassembled WGS sequence"/>
</dbReference>
<dbReference type="FunCoup" id="T1FNM7">
    <property type="interactions" value="202"/>
</dbReference>
<dbReference type="PROSITE" id="PS00024">
    <property type="entry name" value="HEMOPEXIN"/>
    <property type="match status" value="1"/>
</dbReference>
<feature type="binding site" evidence="14">
    <location>
        <position position="412"/>
    </location>
    <ligand>
        <name>Ca(2+)</name>
        <dbReference type="ChEBI" id="CHEBI:29108"/>
        <label>4</label>
    </ligand>
</feature>
<dbReference type="FunFam" id="3.40.390.10:FF:000022">
    <property type="entry name" value="Matrix metalloproteinase 1, isoform C"/>
    <property type="match status" value="1"/>
</dbReference>
<keyword evidence="4 18" id="KW-0732">Signal</keyword>
<dbReference type="GO" id="GO:0008270">
    <property type="term" value="F:zinc ion binding"/>
    <property type="evidence" value="ECO:0007669"/>
    <property type="project" value="InterPro"/>
</dbReference>
<dbReference type="STRING" id="6412.T1FNM7"/>
<feature type="binding site" evidence="13">
    <location>
        <position position="285"/>
    </location>
    <ligand>
        <name>Zn(2+)</name>
        <dbReference type="ChEBI" id="CHEBI:29105"/>
        <label>2</label>
        <note>catalytic</note>
    </ligand>
</feature>
<dbReference type="RefSeq" id="XP_009028171.1">
    <property type="nucleotide sequence ID" value="XM_009029923.1"/>
</dbReference>
<dbReference type="SUPFAM" id="SSF55486">
    <property type="entry name" value="Metalloproteases ('zincins'), catalytic domain"/>
    <property type="match status" value="1"/>
</dbReference>
<feature type="region of interest" description="Disordered" evidence="16">
    <location>
        <begin position="328"/>
        <end position="360"/>
    </location>
</feature>
<dbReference type="AlphaFoldDB" id="T1FNM7"/>
<feature type="chain" id="PRO_5010980885" description="Peptidase metallopeptidase domain-containing protein" evidence="18">
    <location>
        <begin position="23"/>
        <end position="598"/>
    </location>
</feature>
<feature type="binding site" evidence="14">
    <location>
        <position position="231"/>
    </location>
    <ligand>
        <name>Zn(2+)</name>
        <dbReference type="ChEBI" id="CHEBI:29105"/>
        <label>1</label>
    </ligand>
</feature>
<gene>
    <name evidence="21" type="primary">20210424</name>
    <name evidence="20" type="ORF">HELRODRAFT_186073</name>
</gene>
<dbReference type="InterPro" id="IPR021190">
    <property type="entry name" value="Pept_M10A"/>
</dbReference>
<feature type="region of interest" description="Disordered" evidence="16">
    <location>
        <begin position="27"/>
        <end position="82"/>
    </location>
</feature>
<dbReference type="FunFam" id="2.110.10.10:FF:000002">
    <property type="entry name" value="Matrix metallopeptidase 3"/>
    <property type="match status" value="1"/>
</dbReference>
<sequence length="598" mass="68285">MYYLPVLLISFLNLLSFFREDASTYAGVTPQEQPHPSRRYNHHPTQNQSRANHSHHLPQNQSDPQLQLHHHRRHHHKRAVPIPAAVTDYLTKYGYLSQANLETQAMRDPEETKKSIKRLQKMAGLPQTGDPRDPRLVELMKKSRCGTKDGKPNKSSDPNAPIGFSVKDYRWDKELVTYQITGFSQHMDQNTQRREIDRAFQIWSDVANIRFQEVSRDADIVVFFRAQDHGDGYPFDGPSGTLAHAFPPGPDRGGDAHFDEHERWSSDGREGTTDLFIVAAHEFGHSIGIFHSEVEDALMFPWYQGYQKDYKLHYDDIVAAQTLYGPSKGGSRGSFATKEPTYSTTTPRPRPRDSQPNPCNTDIDAATNLRGEIFAFKDKWYWRFDQNGALINGRPYETQYFFKLPTGLNVIDAVAEIPGKRERTMYISGNRYWLLHLLDIEYGFPKSGKPLTSLGIPADITKIDAALYWKYNGAVYLFAGYLYWKLDTKGQDLYIADGYPRAFDMWDGIPVPIDAAYTASDNRTFFFRGTQFWEIDNARMMALPGYPKDIGQMWLNCPQSLQSRNSSPPNLSKNVAFTIFGALFITVVFLLGDVHLTG</sequence>
<dbReference type="SUPFAM" id="SSF50923">
    <property type="entry name" value="Hemopexin-like domain"/>
    <property type="match status" value="1"/>
</dbReference>
<dbReference type="InterPro" id="IPR024079">
    <property type="entry name" value="MetalloPept_cat_dom_sf"/>
</dbReference>
<dbReference type="SUPFAM" id="SSF47090">
    <property type="entry name" value="PGBD-like"/>
    <property type="match status" value="1"/>
</dbReference>
<reference evidence="21" key="3">
    <citation type="submission" date="2015-06" db="UniProtKB">
        <authorList>
            <consortium name="EnsemblMetazoa"/>
        </authorList>
    </citation>
    <scope>IDENTIFICATION</scope>
</reference>
<feature type="binding site" evidence="14">
    <location>
        <position position="237"/>
    </location>
    <ligand>
        <name>Ca(2+)</name>
        <dbReference type="ChEBI" id="CHEBI:29108"/>
        <label>3</label>
    </ligand>
</feature>
<feature type="binding site" evidence="14">
    <location>
        <position position="364"/>
    </location>
    <ligand>
        <name>Ca(2+)</name>
        <dbReference type="ChEBI" id="CHEBI:29108"/>
        <label>4</label>
    </ligand>
</feature>
<dbReference type="SMART" id="SM00235">
    <property type="entry name" value="ZnMc"/>
    <property type="match status" value="1"/>
</dbReference>
<evidence type="ECO:0000256" key="4">
    <source>
        <dbReference type="ARBA" id="ARBA00022729"/>
    </source>
</evidence>
<feature type="binding site" evidence="14">
    <location>
        <position position="239"/>
    </location>
    <ligand>
        <name>Ca(2+)</name>
        <dbReference type="ChEBI" id="CHEBI:29108"/>
        <label>3</label>
    </ligand>
</feature>
<keyword evidence="8 14" id="KW-0106">Calcium</keyword>
<dbReference type="GO" id="GO:0030574">
    <property type="term" value="P:collagen catabolic process"/>
    <property type="evidence" value="ECO:0000318"/>
    <property type="project" value="GO_Central"/>
</dbReference>
<dbReference type="OMA" id="ANYNIYA"/>
<keyword evidence="9" id="KW-0482">Metalloprotease</keyword>
<dbReference type="KEGG" id="hro:HELRODRAFT_186073"/>
<comment type="cofactor">
    <cofactor evidence="14">
        <name>Ca(2+)</name>
        <dbReference type="ChEBI" id="CHEBI:29108"/>
    </cofactor>
    <text evidence="14">Can bind about 5 Ca(2+) ions per subunit.</text>
</comment>
<dbReference type="CDD" id="cd04278">
    <property type="entry name" value="ZnMc_MMP"/>
    <property type="match status" value="1"/>
</dbReference>
<dbReference type="GO" id="GO:0031012">
    <property type="term" value="C:extracellular matrix"/>
    <property type="evidence" value="ECO:0007669"/>
    <property type="project" value="InterPro"/>
</dbReference>
<feature type="domain" description="Peptidase metallopeptidase" evidence="19">
    <location>
        <begin position="167"/>
        <end position="326"/>
    </location>
</feature>
<dbReference type="GO" id="GO:0030198">
    <property type="term" value="P:extracellular matrix organization"/>
    <property type="evidence" value="ECO:0000318"/>
    <property type="project" value="GO_Central"/>
</dbReference>
<feature type="binding site" evidence="14">
    <location>
        <position position="219"/>
    </location>
    <ligand>
        <name>Ca(2+)</name>
        <dbReference type="ChEBI" id="CHEBI:29108"/>
        <label>2</label>
    </ligand>
</feature>
<dbReference type="Pfam" id="PF00413">
    <property type="entry name" value="Peptidase_M10"/>
    <property type="match status" value="1"/>
</dbReference>
<dbReference type="InterPro" id="IPR006026">
    <property type="entry name" value="Peptidase_Metallo"/>
</dbReference>
<keyword evidence="17" id="KW-0812">Transmembrane</keyword>
<dbReference type="InterPro" id="IPR018487">
    <property type="entry name" value="Hemopexin-like_repeat"/>
</dbReference>
<feature type="binding site" evidence="14">
    <location>
        <position position="236"/>
    </location>
    <ligand>
        <name>Ca(2+)</name>
        <dbReference type="ChEBI" id="CHEBI:29108"/>
        <label>3</label>
    </ligand>
</feature>
<dbReference type="EMBL" id="AMQM01007289">
    <property type="status" value="NOT_ANNOTATED_CDS"/>
    <property type="molecule type" value="Genomic_DNA"/>
</dbReference>
<dbReference type="InParanoid" id="T1FNM7"/>
<dbReference type="Pfam" id="PF00045">
    <property type="entry name" value="Hemopexin"/>
    <property type="match status" value="2"/>
</dbReference>
<dbReference type="Gene3D" id="3.40.390.10">
    <property type="entry name" value="Collagenase (Catalytic Domain)"/>
    <property type="match status" value="1"/>
</dbReference>
<dbReference type="PROSITE" id="PS51642">
    <property type="entry name" value="HEMOPEXIN_2"/>
    <property type="match status" value="3"/>
</dbReference>
<reference evidence="22" key="1">
    <citation type="submission" date="2012-12" db="EMBL/GenBank/DDBJ databases">
        <authorList>
            <person name="Hellsten U."/>
            <person name="Grimwood J."/>
            <person name="Chapman J.A."/>
            <person name="Shapiro H."/>
            <person name="Aerts A."/>
            <person name="Otillar R.P."/>
            <person name="Terry A.Y."/>
            <person name="Boore J.L."/>
            <person name="Simakov O."/>
            <person name="Marletaz F."/>
            <person name="Cho S.-J."/>
            <person name="Edsinger-Gonzales E."/>
            <person name="Havlak P."/>
            <person name="Kuo D.-H."/>
            <person name="Larsson T."/>
            <person name="Lv J."/>
            <person name="Arendt D."/>
            <person name="Savage R."/>
            <person name="Osoegawa K."/>
            <person name="de Jong P."/>
            <person name="Lindberg D.R."/>
            <person name="Seaver E.C."/>
            <person name="Weisblat D.A."/>
            <person name="Putnam N.H."/>
            <person name="Grigoriev I.V."/>
            <person name="Rokhsar D.S."/>
        </authorList>
    </citation>
    <scope>NUCLEOTIDE SEQUENCE</scope>
</reference>
<evidence type="ECO:0000313" key="22">
    <source>
        <dbReference type="Proteomes" id="UP000015101"/>
    </source>
</evidence>
<dbReference type="HOGENOM" id="CLU_015489_8_3_1"/>
<evidence type="ECO:0000313" key="20">
    <source>
        <dbReference type="EMBL" id="ESN93754.1"/>
    </source>
</evidence>
<feature type="binding site" evidence="14">
    <location>
        <position position="244"/>
    </location>
    <ligand>
        <name>Zn(2+)</name>
        <dbReference type="ChEBI" id="CHEBI:29105"/>
        <label>1</label>
    </ligand>
</feature>
<comment type="cofactor">
    <cofactor evidence="14">
        <name>Zn(2+)</name>
        <dbReference type="ChEBI" id="CHEBI:29105"/>
    </cofactor>
    <text evidence="14">Binds 2 Zn(2+) ions per subunit.</text>
</comment>
<dbReference type="GeneID" id="20210424"/>
<evidence type="ECO:0000256" key="2">
    <source>
        <dbReference type="ARBA" id="ARBA00022670"/>
    </source>
</evidence>
<keyword evidence="22" id="KW-1185">Reference proteome</keyword>